<dbReference type="PROSITE" id="PS50005">
    <property type="entry name" value="TPR"/>
    <property type="match status" value="3"/>
</dbReference>
<feature type="repeat" description="TPR" evidence="1">
    <location>
        <begin position="995"/>
        <end position="1028"/>
    </location>
</feature>
<feature type="repeat" description="TPR" evidence="1">
    <location>
        <begin position="1083"/>
        <end position="1116"/>
    </location>
</feature>
<dbReference type="PANTHER" id="PTHR12558:SF13">
    <property type="entry name" value="CELL DIVISION CYCLE PROTEIN 27 HOMOLOG"/>
    <property type="match status" value="1"/>
</dbReference>
<evidence type="ECO:0000256" key="1">
    <source>
        <dbReference type="PROSITE-ProRule" id="PRU00339"/>
    </source>
</evidence>
<gene>
    <name evidence="3" type="ORF">SUTH_02151</name>
</gene>
<dbReference type="AlphaFoldDB" id="W0SFY5"/>
<evidence type="ECO:0000256" key="2">
    <source>
        <dbReference type="SAM" id="SignalP"/>
    </source>
</evidence>
<feature type="signal peptide" evidence="2">
    <location>
        <begin position="1"/>
        <end position="26"/>
    </location>
</feature>
<organism evidence="3 4">
    <name type="scientific">Sulfuritalea hydrogenivorans sk43H</name>
    <dbReference type="NCBI Taxonomy" id="1223802"/>
    <lineage>
        <taxon>Bacteria</taxon>
        <taxon>Pseudomonadati</taxon>
        <taxon>Pseudomonadota</taxon>
        <taxon>Betaproteobacteria</taxon>
        <taxon>Nitrosomonadales</taxon>
        <taxon>Sterolibacteriaceae</taxon>
        <taxon>Sulfuritalea</taxon>
    </lineage>
</organism>
<dbReference type="SMART" id="SM00028">
    <property type="entry name" value="TPR"/>
    <property type="match status" value="15"/>
</dbReference>
<dbReference type="HOGENOM" id="CLU_279252_0_0_4"/>
<dbReference type="EMBL" id="AP012547">
    <property type="protein sequence ID" value="BAO29941.1"/>
    <property type="molecule type" value="Genomic_DNA"/>
</dbReference>
<name>W0SFY5_9PROT</name>
<feature type="chain" id="PRO_5004795045" evidence="2">
    <location>
        <begin position="27"/>
        <end position="1129"/>
    </location>
</feature>
<dbReference type="InterPro" id="IPR011990">
    <property type="entry name" value="TPR-like_helical_dom_sf"/>
</dbReference>
<keyword evidence="2" id="KW-0732">Signal</keyword>
<dbReference type="Pfam" id="PF13181">
    <property type="entry name" value="TPR_8"/>
    <property type="match status" value="2"/>
</dbReference>
<proteinExistence type="predicted"/>
<keyword evidence="4" id="KW-1185">Reference proteome</keyword>
<dbReference type="InterPro" id="IPR019734">
    <property type="entry name" value="TPR_rpt"/>
</dbReference>
<dbReference type="Pfam" id="PF13432">
    <property type="entry name" value="TPR_16"/>
    <property type="match status" value="7"/>
</dbReference>
<dbReference type="Pfam" id="PF14559">
    <property type="entry name" value="TPR_19"/>
    <property type="match status" value="1"/>
</dbReference>
<dbReference type="Proteomes" id="UP000031637">
    <property type="component" value="Chromosome"/>
</dbReference>
<dbReference type="SUPFAM" id="SSF48452">
    <property type="entry name" value="TPR-like"/>
    <property type="match status" value="7"/>
</dbReference>
<accession>W0SFY5</accession>
<dbReference type="STRING" id="1223802.SUTH_02151"/>
<protein>
    <submittedName>
        <fullName evidence="3">Uncharacterized protein</fullName>
    </submittedName>
</protein>
<keyword evidence="1" id="KW-0802">TPR repeat</keyword>
<evidence type="ECO:0000313" key="3">
    <source>
        <dbReference type="EMBL" id="BAO29941.1"/>
    </source>
</evidence>
<dbReference type="KEGG" id="shd:SUTH_02151"/>
<evidence type="ECO:0000313" key="4">
    <source>
        <dbReference type="Proteomes" id="UP000031637"/>
    </source>
</evidence>
<reference evidence="3 4" key="1">
    <citation type="journal article" date="2014" name="Syst. Appl. Microbiol.">
        <title>Complete genomes of freshwater sulfur oxidizers Sulfuricella denitrificans skB26 and Sulfuritalea hydrogenivorans sk43H: genetic insights into the sulfur oxidation pathway of betaproteobacteria.</title>
        <authorList>
            <person name="Watanabe T."/>
            <person name="Kojima H."/>
            <person name="Fukui M."/>
        </authorList>
    </citation>
    <scope>NUCLEOTIDE SEQUENCE [LARGE SCALE GENOMIC DNA]</scope>
    <source>
        <strain evidence="3">DSM22779</strain>
    </source>
</reference>
<feature type="repeat" description="TPR" evidence="1">
    <location>
        <begin position="458"/>
        <end position="491"/>
    </location>
</feature>
<dbReference type="PANTHER" id="PTHR12558">
    <property type="entry name" value="CELL DIVISION CYCLE 16,23,27"/>
    <property type="match status" value="1"/>
</dbReference>
<dbReference type="Gene3D" id="1.25.40.10">
    <property type="entry name" value="Tetratricopeptide repeat domain"/>
    <property type="match status" value="7"/>
</dbReference>
<dbReference type="RefSeq" id="WP_171817354.1">
    <property type="nucleotide sequence ID" value="NZ_AP012547.1"/>
</dbReference>
<sequence>MIINSLQMRRAFALLLLLCVSSSIWAGAEESFVRKRFVEARDLAARSASLDDLGILGWSQFMLDDYGSAMNSFRKLERSWPNDFDALLGLAWVHTKTGNLAEAEKYLKKAEAVTVAWQRPLVHDLKGWQAMKRGNYIAAARHFEDEEMDPGGAVRSDAAVGLGWLAFNRGDLARARQEFERGLARDSKCFFCRDGLARIALARGELKVALGQVLGGMEVTSDSPGLNSLLSSVLAAMNDPASSRRIYETLIARHPNVIAYRIGLGNALLAEGRAEEAEAEFRKVLATDAGNSEAQAGIAALQILRTRIVKEGWEAYFRGLYDKALSLFDGKRKQAAAIRNPSAEDGRGWTLLALGRNGEARDAFRAAIAMDPQFFYSVSGLATAEGRLLGNYRKAWILLDAGRFDEAVSMFGKARSQTPADLQWLIQDGLAWVSFFRKEYAAAEKGFAAVLASNKDAYLSEMGLGRVALERKDYSAAIRHVSRSLLLNPYQLLVSYTIPAAKLIDAGQFRDARDILMRGERIYPSSADIHYLLARAQSGLNEEQGAGTSLAKAAELAPFHIDPVFDKVPLGLQAKQTALLSIGWALYYAGGAAAAAKRFEQYVAAGGTAVGGLLGSGWSQLALKNQPGARKSFEAAIRGGDTGDAHAGLGWIQMGSEQFADAERSFKTALRALPNHASAQSGLAAIQFRKTVLVKDGWDAYYKEDYKKALNAFEAKLNAAAAARNPAAEDGRGWTLLAMGNTRAARDAFDKALRIDADYYSSQSGRIAARRAELVLYQQAWGHLEAGQFDQARTKFENARKESAPEFIWLIDDGLAWLALYTKDYDGAEKAFQAIVAKMPRAYLSHKGLGYLAIERKQYSAAARALVTAYSLAPYQGVTSYTVPGLKLIDGKAYPQAQEVLSVGEKVYPYSSDIQFLLARTALGLGDEDTAAHKAATAATLAPAYIDPAFDRLGLPPRAARTALPSLAWGLYFAGDNAGAIKRFDAALRVGATDPNIARGKGFALFRQGRYRDALPLLEAAMKLEPEKLLPIVDTVPIPGTNQSWTIEYTAGTTLAWAHHRLGAHARADQLFTAAVTDNPVNIDALTGLGYVRLALKDAAGAQIYFDRALRISPQYPDALKGLAAVRKP</sequence>